<evidence type="ECO:0000259" key="4">
    <source>
        <dbReference type="SMART" id="SM00861"/>
    </source>
</evidence>
<dbReference type="Proteomes" id="UP001500622">
    <property type="component" value="Unassembled WGS sequence"/>
</dbReference>
<dbReference type="SMART" id="SM00861">
    <property type="entry name" value="Transket_pyr"/>
    <property type="match status" value="1"/>
</dbReference>
<dbReference type="Pfam" id="PF02780">
    <property type="entry name" value="Transketolase_C"/>
    <property type="match status" value="1"/>
</dbReference>
<dbReference type="InterPro" id="IPR033248">
    <property type="entry name" value="Transketolase_C"/>
</dbReference>
<evidence type="ECO:0000313" key="5">
    <source>
        <dbReference type="EMBL" id="GAA4431180.1"/>
    </source>
</evidence>
<dbReference type="InterPro" id="IPR029061">
    <property type="entry name" value="THDP-binding"/>
</dbReference>
<dbReference type="Gene3D" id="3.40.50.970">
    <property type="match status" value="1"/>
</dbReference>
<dbReference type="CDD" id="cd07036">
    <property type="entry name" value="TPP_PYR_E1-PDHc-beta_like"/>
    <property type="match status" value="1"/>
</dbReference>
<proteinExistence type="predicted"/>
<evidence type="ECO:0000256" key="1">
    <source>
        <dbReference type="ARBA" id="ARBA00001964"/>
    </source>
</evidence>
<protein>
    <submittedName>
        <fullName evidence="5">Alpha-ketoacid dehydrogenase subunit beta</fullName>
    </submittedName>
</protein>
<dbReference type="PANTHER" id="PTHR43257">
    <property type="entry name" value="PYRUVATE DEHYDROGENASE E1 COMPONENT BETA SUBUNIT"/>
    <property type="match status" value="1"/>
</dbReference>
<feature type="domain" description="Transketolase-like pyrimidine-binding" evidence="4">
    <location>
        <begin position="26"/>
        <end position="201"/>
    </location>
</feature>
<gene>
    <name evidence="5" type="ORF">GCM10023169_35440</name>
</gene>
<organism evidence="5 6">
    <name type="scientific">Georgenia halophila</name>
    <dbReference type="NCBI Taxonomy" id="620889"/>
    <lineage>
        <taxon>Bacteria</taxon>
        <taxon>Bacillati</taxon>
        <taxon>Actinomycetota</taxon>
        <taxon>Actinomycetes</taxon>
        <taxon>Micrococcales</taxon>
        <taxon>Bogoriellaceae</taxon>
        <taxon>Georgenia</taxon>
    </lineage>
</organism>
<reference evidence="6" key="1">
    <citation type="journal article" date="2019" name="Int. J. Syst. Evol. Microbiol.">
        <title>The Global Catalogue of Microorganisms (GCM) 10K type strain sequencing project: providing services to taxonomists for standard genome sequencing and annotation.</title>
        <authorList>
            <consortium name="The Broad Institute Genomics Platform"/>
            <consortium name="The Broad Institute Genome Sequencing Center for Infectious Disease"/>
            <person name="Wu L."/>
            <person name="Ma J."/>
        </authorList>
    </citation>
    <scope>NUCLEOTIDE SEQUENCE [LARGE SCALE GENOMIC DNA]</scope>
    <source>
        <strain evidence="6">JCM 17810</strain>
    </source>
</reference>
<evidence type="ECO:0000256" key="2">
    <source>
        <dbReference type="ARBA" id="ARBA00023002"/>
    </source>
</evidence>
<dbReference type="InterPro" id="IPR009014">
    <property type="entry name" value="Transketo_C/PFOR_II"/>
</dbReference>
<keyword evidence="3" id="KW-0786">Thiamine pyrophosphate</keyword>
<dbReference type="Gene3D" id="3.40.50.920">
    <property type="match status" value="1"/>
</dbReference>
<evidence type="ECO:0000313" key="6">
    <source>
        <dbReference type="Proteomes" id="UP001500622"/>
    </source>
</evidence>
<evidence type="ECO:0000256" key="3">
    <source>
        <dbReference type="ARBA" id="ARBA00023052"/>
    </source>
</evidence>
<comment type="caution">
    <text evidence="5">The sequence shown here is derived from an EMBL/GenBank/DDBJ whole genome shotgun (WGS) entry which is preliminary data.</text>
</comment>
<comment type="cofactor">
    <cofactor evidence="1">
        <name>thiamine diphosphate</name>
        <dbReference type="ChEBI" id="CHEBI:58937"/>
    </cofactor>
</comment>
<dbReference type="Pfam" id="PF02779">
    <property type="entry name" value="Transket_pyr"/>
    <property type="match status" value="1"/>
</dbReference>
<name>A0ABP8LJX7_9MICO</name>
<dbReference type="InterPro" id="IPR005475">
    <property type="entry name" value="Transketolase-like_Pyr-bd"/>
</dbReference>
<dbReference type="PANTHER" id="PTHR43257:SF2">
    <property type="entry name" value="PYRUVATE DEHYDROGENASE E1 COMPONENT SUBUNIT BETA"/>
    <property type="match status" value="1"/>
</dbReference>
<dbReference type="EMBL" id="BAABGN010000013">
    <property type="protein sequence ID" value="GAA4431180.1"/>
    <property type="molecule type" value="Genomic_DNA"/>
</dbReference>
<keyword evidence="6" id="KW-1185">Reference proteome</keyword>
<sequence length="348" mass="37315">MGEGRGAVTDLHTREPDTASSVVESLSVQQALNSALADELAADDRVLVLGEDVGVLGGVFRVTEGLQKRFGAARVFDTPLAESAILGTSVGLAMAGFKPVPEVQFDGFSYPAFDQIVSQVARYRNRSRGRISMPITLRVPSYGGIKAPELHGESTETFWSHVAGLKVVSPSNAHDAYHLLRAAIQDPDPVIFMEPKSRYWQTSAVDVGATAGATGARVVRPGKHVTILSWGAMVGRSLQAAHAAEEDGVQIEVVDLRWLSPIDTATIVESVARTRRAVVVHEAPRSVGVGAEVAARINERCFDALKAPVARVTGYDVPTPAGRLEDEYIPSVDRILLGVQSVLEYRRG</sequence>
<keyword evidence="2" id="KW-0560">Oxidoreductase</keyword>
<dbReference type="SUPFAM" id="SSF52518">
    <property type="entry name" value="Thiamin diphosphate-binding fold (THDP-binding)"/>
    <property type="match status" value="1"/>
</dbReference>
<accession>A0ABP8LJX7</accession>
<dbReference type="SUPFAM" id="SSF52922">
    <property type="entry name" value="TK C-terminal domain-like"/>
    <property type="match status" value="1"/>
</dbReference>